<evidence type="ECO:0000256" key="2">
    <source>
        <dbReference type="SAM" id="Coils"/>
    </source>
</evidence>
<dbReference type="Gene3D" id="2.40.50.100">
    <property type="match status" value="1"/>
</dbReference>
<dbReference type="AlphaFoldDB" id="A0A4T0V6B8"/>
<sequence>MPKKTRILAVAGLALVAVLAVGAWWLNRAPELPAGLLAVNGRVEGDRTLISTKYPGRLSEVLVGEGDTVRAGDVLARLSSEEVDARKAALDAKVMQAEAALSRARAQAAQAERDARRFEALLAQGSVERMRAEQMRLMATHAHEAVTQARAQLQEAQAGAREVDSMQAELTLKAPTAGVVLSRLREPGEVLAGGGSVFELVDLDKLHLKVYVPEREIGRVARGQAARLWIDALPDAPFDAKVSQIAARAEFTPKEVQTADERVKLVYAVKLNVAANPGHRLTPGVPADAVIRIDSATPWQKPRW</sequence>
<evidence type="ECO:0000313" key="6">
    <source>
        <dbReference type="Proteomes" id="UP000308891"/>
    </source>
</evidence>
<comment type="similarity">
    <text evidence="1">Belongs to the membrane fusion protein (MFP) (TC 8.A.1) family.</text>
</comment>
<dbReference type="PANTHER" id="PTHR30438:SF2">
    <property type="entry name" value="MEMBRANE PROTEIN"/>
    <property type="match status" value="1"/>
</dbReference>
<dbReference type="Proteomes" id="UP000308891">
    <property type="component" value="Unassembled WGS sequence"/>
</dbReference>
<keyword evidence="2" id="KW-0175">Coiled coil</keyword>
<evidence type="ECO:0000256" key="1">
    <source>
        <dbReference type="ARBA" id="ARBA00009477"/>
    </source>
</evidence>
<feature type="coiled-coil region" evidence="2">
    <location>
        <begin position="87"/>
        <end position="121"/>
    </location>
</feature>
<keyword evidence="6" id="KW-1185">Reference proteome</keyword>
<dbReference type="PANTHER" id="PTHR30438">
    <property type="entry name" value="36 KDA ANTIGEN-RELATED"/>
    <property type="match status" value="1"/>
</dbReference>
<dbReference type="Pfam" id="PF25954">
    <property type="entry name" value="Beta-barrel_RND_2"/>
    <property type="match status" value="1"/>
</dbReference>
<name>A0A4T0V6B8_9NEIS</name>
<dbReference type="GO" id="GO:0005886">
    <property type="term" value="C:plasma membrane"/>
    <property type="evidence" value="ECO:0007669"/>
    <property type="project" value="TreeGrafter"/>
</dbReference>
<dbReference type="Pfam" id="PF25973">
    <property type="entry name" value="BSH_CzcB"/>
    <property type="match status" value="1"/>
</dbReference>
<evidence type="ECO:0000313" key="5">
    <source>
        <dbReference type="EMBL" id="TIC86981.1"/>
    </source>
</evidence>
<evidence type="ECO:0000259" key="3">
    <source>
        <dbReference type="Pfam" id="PF25954"/>
    </source>
</evidence>
<accession>A0A4T0V6B8</accession>
<dbReference type="InterPro" id="IPR058647">
    <property type="entry name" value="BSH_CzcB-like"/>
</dbReference>
<feature type="domain" description="CzcB-like barrel-sandwich hybrid" evidence="4">
    <location>
        <begin position="50"/>
        <end position="202"/>
    </location>
</feature>
<dbReference type="Gene3D" id="2.40.30.170">
    <property type="match status" value="1"/>
</dbReference>
<gene>
    <name evidence="5" type="ORF">E5K04_00780</name>
</gene>
<dbReference type="GO" id="GO:0022857">
    <property type="term" value="F:transmembrane transporter activity"/>
    <property type="evidence" value="ECO:0007669"/>
    <property type="project" value="InterPro"/>
</dbReference>
<proteinExistence type="inferred from homology"/>
<comment type="caution">
    <text evidence="5">The sequence shown here is derived from an EMBL/GenBank/DDBJ whole genome shotgun (WGS) entry which is preliminary data.</text>
</comment>
<feature type="domain" description="CusB-like beta-barrel" evidence="3">
    <location>
        <begin position="208"/>
        <end position="288"/>
    </location>
</feature>
<dbReference type="RefSeq" id="WP_136550992.1">
    <property type="nucleotide sequence ID" value="NZ_STGJ01000001.1"/>
</dbReference>
<protein>
    <submittedName>
        <fullName evidence="5">Efflux RND transporter periplasmic adaptor subunit</fullName>
    </submittedName>
</protein>
<reference evidence="5 6" key="1">
    <citation type="submission" date="2019-04" db="EMBL/GenBank/DDBJ databases">
        <title>Crenobacter sp. nov.</title>
        <authorList>
            <person name="Shi S."/>
        </authorList>
    </citation>
    <scope>NUCLEOTIDE SEQUENCE [LARGE SCALE GENOMIC DNA]</scope>
    <source>
        <strain evidence="5 6">GY 70310</strain>
    </source>
</reference>
<dbReference type="InterPro" id="IPR006143">
    <property type="entry name" value="RND_pump_MFP"/>
</dbReference>
<dbReference type="InterPro" id="IPR058792">
    <property type="entry name" value="Beta-barrel_RND_2"/>
</dbReference>
<dbReference type="SUPFAM" id="SSF111369">
    <property type="entry name" value="HlyD-like secretion proteins"/>
    <property type="match status" value="1"/>
</dbReference>
<dbReference type="OrthoDB" id="9778236at2"/>
<organism evidence="5 6">
    <name type="scientific">Crenobacter intestini</name>
    <dbReference type="NCBI Taxonomy" id="2563443"/>
    <lineage>
        <taxon>Bacteria</taxon>
        <taxon>Pseudomonadati</taxon>
        <taxon>Pseudomonadota</taxon>
        <taxon>Betaproteobacteria</taxon>
        <taxon>Neisseriales</taxon>
        <taxon>Neisseriaceae</taxon>
        <taxon>Crenobacter</taxon>
    </lineage>
</organism>
<dbReference type="EMBL" id="STGJ01000001">
    <property type="protein sequence ID" value="TIC86981.1"/>
    <property type="molecule type" value="Genomic_DNA"/>
</dbReference>
<dbReference type="NCBIfam" id="TIGR01730">
    <property type="entry name" value="RND_mfp"/>
    <property type="match status" value="1"/>
</dbReference>
<evidence type="ECO:0000259" key="4">
    <source>
        <dbReference type="Pfam" id="PF25973"/>
    </source>
</evidence>